<keyword evidence="7 9" id="KW-0472">Membrane</keyword>
<evidence type="ECO:0000313" key="11">
    <source>
        <dbReference type="Proteomes" id="UP000727993"/>
    </source>
</evidence>
<evidence type="ECO:0000256" key="9">
    <source>
        <dbReference type="SAM" id="Phobius"/>
    </source>
</evidence>
<protein>
    <submittedName>
        <fullName evidence="10">AI-2E family transporter</fullName>
    </submittedName>
</protein>
<evidence type="ECO:0000256" key="8">
    <source>
        <dbReference type="SAM" id="MobiDB-lite"/>
    </source>
</evidence>
<dbReference type="EMBL" id="JADJZA010000001">
    <property type="protein sequence ID" value="MBK9295534.1"/>
    <property type="molecule type" value="Genomic_DNA"/>
</dbReference>
<feature type="transmembrane region" description="Helical" evidence="9">
    <location>
        <begin position="51"/>
        <end position="68"/>
    </location>
</feature>
<feature type="transmembrane region" description="Helical" evidence="9">
    <location>
        <begin position="168"/>
        <end position="185"/>
    </location>
</feature>
<dbReference type="GO" id="GO:0005886">
    <property type="term" value="C:plasma membrane"/>
    <property type="evidence" value="ECO:0007669"/>
    <property type="project" value="UniProtKB-SubCell"/>
</dbReference>
<evidence type="ECO:0000256" key="5">
    <source>
        <dbReference type="ARBA" id="ARBA00022692"/>
    </source>
</evidence>
<dbReference type="PANTHER" id="PTHR21716">
    <property type="entry name" value="TRANSMEMBRANE PROTEIN"/>
    <property type="match status" value="1"/>
</dbReference>
<comment type="subcellular location">
    <subcellularLocation>
        <location evidence="1">Cell membrane</location>
        <topology evidence="1">Multi-pass membrane protein</topology>
    </subcellularLocation>
</comment>
<evidence type="ECO:0000313" key="10">
    <source>
        <dbReference type="EMBL" id="MBK9295534.1"/>
    </source>
</evidence>
<gene>
    <name evidence="10" type="ORF">IPN02_01395</name>
</gene>
<feature type="transmembrane region" description="Helical" evidence="9">
    <location>
        <begin position="264"/>
        <end position="297"/>
    </location>
</feature>
<dbReference type="InterPro" id="IPR002549">
    <property type="entry name" value="AI-2E-like"/>
</dbReference>
<feature type="transmembrane region" description="Helical" evidence="9">
    <location>
        <begin position="234"/>
        <end position="258"/>
    </location>
</feature>
<feature type="transmembrane region" description="Helical" evidence="9">
    <location>
        <begin position="26"/>
        <end position="45"/>
    </location>
</feature>
<name>A0A936NAY7_9ACTN</name>
<feature type="transmembrane region" description="Helical" evidence="9">
    <location>
        <begin position="80"/>
        <end position="106"/>
    </location>
</feature>
<dbReference type="Pfam" id="PF01594">
    <property type="entry name" value="AI-2E_transport"/>
    <property type="match status" value="1"/>
</dbReference>
<evidence type="ECO:0000256" key="1">
    <source>
        <dbReference type="ARBA" id="ARBA00004651"/>
    </source>
</evidence>
<evidence type="ECO:0000256" key="3">
    <source>
        <dbReference type="ARBA" id="ARBA00022448"/>
    </source>
</evidence>
<reference evidence="10 11" key="1">
    <citation type="submission" date="2020-10" db="EMBL/GenBank/DDBJ databases">
        <title>Connecting structure to function with the recovery of over 1000 high-quality activated sludge metagenome-assembled genomes encoding full-length rRNA genes using long-read sequencing.</title>
        <authorList>
            <person name="Singleton C.M."/>
            <person name="Petriglieri F."/>
            <person name="Kristensen J.M."/>
            <person name="Kirkegaard R.H."/>
            <person name="Michaelsen T.Y."/>
            <person name="Andersen M.H."/>
            <person name="Karst S.M."/>
            <person name="Dueholm M.S."/>
            <person name="Nielsen P.H."/>
            <person name="Albertsen M."/>
        </authorList>
    </citation>
    <scope>NUCLEOTIDE SEQUENCE [LARGE SCALE GENOMIC DNA]</scope>
    <source>
        <strain evidence="10">Lyne_18-Q3-R50-59_MAXAC.006</strain>
    </source>
</reference>
<accession>A0A936NAY7</accession>
<dbReference type="GO" id="GO:0055085">
    <property type="term" value="P:transmembrane transport"/>
    <property type="evidence" value="ECO:0007669"/>
    <property type="project" value="TreeGrafter"/>
</dbReference>
<keyword evidence="4" id="KW-1003">Cell membrane</keyword>
<feature type="transmembrane region" description="Helical" evidence="9">
    <location>
        <begin position="318"/>
        <end position="339"/>
    </location>
</feature>
<dbReference type="AlphaFoldDB" id="A0A936NAY7"/>
<comment type="caution">
    <text evidence="10">The sequence shown here is derived from an EMBL/GenBank/DDBJ whole genome shotgun (WGS) entry which is preliminary data.</text>
</comment>
<keyword evidence="6 9" id="KW-1133">Transmembrane helix</keyword>
<feature type="region of interest" description="Disordered" evidence="8">
    <location>
        <begin position="363"/>
        <end position="406"/>
    </location>
</feature>
<organism evidence="10 11">
    <name type="scientific">Candidatus Neomicrothrix subdominans</name>
    <dbReference type="NCBI Taxonomy" id="2954438"/>
    <lineage>
        <taxon>Bacteria</taxon>
        <taxon>Bacillati</taxon>
        <taxon>Actinomycetota</taxon>
        <taxon>Acidimicrobiia</taxon>
        <taxon>Acidimicrobiales</taxon>
        <taxon>Microthrixaceae</taxon>
        <taxon>Candidatus Neomicrothrix</taxon>
    </lineage>
</organism>
<evidence type="ECO:0000256" key="7">
    <source>
        <dbReference type="ARBA" id="ARBA00023136"/>
    </source>
</evidence>
<evidence type="ECO:0000256" key="2">
    <source>
        <dbReference type="ARBA" id="ARBA00009773"/>
    </source>
</evidence>
<keyword evidence="5 9" id="KW-0812">Transmembrane</keyword>
<comment type="similarity">
    <text evidence="2">Belongs to the autoinducer-2 exporter (AI-2E) (TC 2.A.86) family.</text>
</comment>
<dbReference type="Proteomes" id="UP000727993">
    <property type="component" value="Unassembled WGS sequence"/>
</dbReference>
<evidence type="ECO:0000256" key="6">
    <source>
        <dbReference type="ARBA" id="ARBA00022989"/>
    </source>
</evidence>
<evidence type="ECO:0000256" key="4">
    <source>
        <dbReference type="ARBA" id="ARBA00022475"/>
    </source>
</evidence>
<keyword evidence="3" id="KW-0813">Transport</keyword>
<feature type="compositionally biased region" description="Low complexity" evidence="8">
    <location>
        <begin position="381"/>
        <end position="391"/>
    </location>
</feature>
<dbReference type="PANTHER" id="PTHR21716:SF53">
    <property type="entry name" value="PERMEASE PERM-RELATED"/>
    <property type="match status" value="1"/>
</dbReference>
<sequence length="406" mass="41786">MTEGRTGSNAAGTEHLTPRWLRRSSAWAWQLGLLLLLLIATYWMVTHFLVVTLPLMIVAVLSTLTMPPRDALVRRGMKPSLAATTVVLGSIILLVLGAVALAPSFANQLGDLGPKMEDGYESVLDWVEEGPIGYDRAELTDFGKSLGDSLSSGNTGVVNGVVKGASTAFEFLAGLALLVVVLFFVTKDAEDLMSWGEERLPASYRPTAAALAARAWTALSGYVRGTATIALIDALGIGLALLILGVPLVIPLTLLVFLGGFLPVIGASIAGLIAVLVALADGGVVTALLVLGAVVAVQQLEGHILQPVIMRRAVSLHPIVILVALATGSAMLGIVGAFLSVPAAAVLSAVGNELRLRSEAGLLSDDTRGDAPSDPLGGPGVAEAGLAALPAADHEPADGDPESDPD</sequence>
<proteinExistence type="inferred from homology"/>